<evidence type="ECO:0000256" key="1">
    <source>
        <dbReference type="ARBA" id="ARBA00023006"/>
    </source>
</evidence>
<feature type="compositionally biased region" description="Low complexity" evidence="2">
    <location>
        <begin position="471"/>
        <end position="489"/>
    </location>
</feature>
<dbReference type="GO" id="GO:0000423">
    <property type="term" value="P:mitophagy"/>
    <property type="evidence" value="ECO:0007669"/>
    <property type="project" value="TreeGrafter"/>
</dbReference>
<evidence type="ECO:0000313" key="4">
    <source>
        <dbReference type="EMBL" id="CAD7699449.1"/>
    </source>
</evidence>
<keyword evidence="5" id="KW-1185">Reference proteome</keyword>
<protein>
    <recommendedName>
        <fullName evidence="3">Autophagy-related protein 13 N-terminal domain-containing protein</fullName>
    </recommendedName>
</protein>
<dbReference type="InterPro" id="IPR036570">
    <property type="entry name" value="HORMA_dom_sf"/>
</dbReference>
<gene>
    <name evidence="4" type="ORF">OSTQU699_LOCUS4807</name>
</gene>
<reference evidence="4" key="1">
    <citation type="submission" date="2020-12" db="EMBL/GenBank/DDBJ databases">
        <authorList>
            <person name="Iha C."/>
        </authorList>
    </citation>
    <scope>NUCLEOTIDE SEQUENCE</scope>
</reference>
<organism evidence="4 5">
    <name type="scientific">Ostreobium quekettii</name>
    <dbReference type="NCBI Taxonomy" id="121088"/>
    <lineage>
        <taxon>Eukaryota</taxon>
        <taxon>Viridiplantae</taxon>
        <taxon>Chlorophyta</taxon>
        <taxon>core chlorophytes</taxon>
        <taxon>Ulvophyceae</taxon>
        <taxon>TCBD clade</taxon>
        <taxon>Bryopsidales</taxon>
        <taxon>Ostreobineae</taxon>
        <taxon>Ostreobiaceae</taxon>
        <taxon>Ostreobium</taxon>
    </lineage>
</organism>
<dbReference type="Proteomes" id="UP000708148">
    <property type="component" value="Unassembled WGS sequence"/>
</dbReference>
<dbReference type="Pfam" id="PF10033">
    <property type="entry name" value="ATG13"/>
    <property type="match status" value="1"/>
</dbReference>
<feature type="domain" description="Autophagy-related protein 13 N-terminal" evidence="3">
    <location>
        <begin position="16"/>
        <end position="209"/>
    </location>
</feature>
<evidence type="ECO:0000256" key="2">
    <source>
        <dbReference type="SAM" id="MobiDB-lite"/>
    </source>
</evidence>
<dbReference type="OrthoDB" id="70161at2759"/>
<feature type="region of interest" description="Disordered" evidence="2">
    <location>
        <begin position="241"/>
        <end position="536"/>
    </location>
</feature>
<accession>A0A8S1IZU4</accession>
<feature type="region of interest" description="Disordered" evidence="2">
    <location>
        <begin position="635"/>
        <end position="662"/>
    </location>
</feature>
<dbReference type="GO" id="GO:0034497">
    <property type="term" value="P:protein localization to phagophore assembly site"/>
    <property type="evidence" value="ECO:0007669"/>
    <property type="project" value="TreeGrafter"/>
</dbReference>
<sequence>MAERGADVIEVYAAQCLAKCAQIILGSRIFNAPRSRPDEKTKRWFSLAVDEIEPAVGELAAWKADISMPLVVEIYLKTYRAPDGDDPDAPPTPVKTLLERWVLQCERSRSPVGPAPSSGVPSVSRMDKHTVYKRMAILTRSLFSYLRVLPAFRLYRTGKRAGGRTFDLEYSLLKSLSSDGEASSSDFSHFSFAPLETPIGVLNVSVAYCPSTRLSIFEQTDQPHALPRIISDYIDSPRRRQATSVSARLSTNAPVVSEGGPTVSGSGASPVSAPFVQRHSWSSKDLSQPGVSEPPPQAAHPNPMPSPRPSTSSGARLPSSRRTPRTPRSANPAGPSTTQGPQGSGPQRQVVPQQKAFKPKPRGLSPREVKVAEEGGGRRTSRPVVQGGLSAAAAAGEIKAHEPQVPGPVLQPKGVTIKAPPVEEDGGGSPESPGHFLTGSRSSPVCIPGRQDERPQLQAPPPARPMAVDISHTSSSKHAFSASSAPAASQGLTPMSMDPPTPREDKRHRQKGSGVRSTSQAGGHEGVSGSDSDISSVCPMSCSPQLPFAFTPSGQSSVGEHHGFGAVGASGPSPPISGRDISALAIIRRPSWTSRSFDISNTKFSDPLEACWLSSGPPTLPPLSFTSSMADASSVASQPTFYGPPRLTGPPPPEEVAESVAESDADMLPFALESPPSFGDIMQGRSSAGGSSSAPGSSSQQSDAAVVNFLRLMQEAPPLVGASADAPTMSVEQAMEQLQALKLKVGGLKSSTGT</sequence>
<feature type="compositionally biased region" description="Low complexity" evidence="2">
    <location>
        <begin position="318"/>
        <end position="329"/>
    </location>
</feature>
<keyword evidence="1" id="KW-0072">Autophagy</keyword>
<feature type="compositionally biased region" description="Basic and acidic residues" evidence="2">
    <location>
        <begin position="365"/>
        <end position="377"/>
    </location>
</feature>
<feature type="compositionally biased region" description="Polar residues" evidence="2">
    <location>
        <begin position="242"/>
        <end position="254"/>
    </location>
</feature>
<feature type="compositionally biased region" description="Polar residues" evidence="2">
    <location>
        <begin position="334"/>
        <end position="352"/>
    </location>
</feature>
<evidence type="ECO:0000313" key="5">
    <source>
        <dbReference type="Proteomes" id="UP000708148"/>
    </source>
</evidence>
<dbReference type="InterPro" id="IPR018731">
    <property type="entry name" value="Atg13_N"/>
</dbReference>
<dbReference type="EMBL" id="CAJHUC010001022">
    <property type="protein sequence ID" value="CAD7699449.1"/>
    <property type="molecule type" value="Genomic_DNA"/>
</dbReference>
<feature type="region of interest" description="Disordered" evidence="2">
    <location>
        <begin position="674"/>
        <end position="703"/>
    </location>
</feature>
<dbReference type="AlphaFoldDB" id="A0A8S1IZU4"/>
<feature type="compositionally biased region" description="Pro residues" evidence="2">
    <location>
        <begin position="292"/>
        <end position="308"/>
    </location>
</feature>
<dbReference type="GO" id="GO:0000407">
    <property type="term" value="C:phagophore assembly site"/>
    <property type="evidence" value="ECO:0007669"/>
    <property type="project" value="TreeGrafter"/>
</dbReference>
<feature type="compositionally biased region" description="Low complexity" evidence="2">
    <location>
        <begin position="527"/>
        <end position="536"/>
    </location>
</feature>
<dbReference type="GO" id="GO:1990316">
    <property type="term" value="C:Atg1/ULK1 kinase complex"/>
    <property type="evidence" value="ECO:0007669"/>
    <property type="project" value="InterPro"/>
</dbReference>
<dbReference type="Gene3D" id="3.30.900.10">
    <property type="entry name" value="HORMA domain"/>
    <property type="match status" value="1"/>
</dbReference>
<dbReference type="GO" id="GO:0005829">
    <property type="term" value="C:cytosol"/>
    <property type="evidence" value="ECO:0007669"/>
    <property type="project" value="TreeGrafter"/>
</dbReference>
<proteinExistence type="predicted"/>
<feature type="region of interest" description="Disordered" evidence="2">
    <location>
        <begin position="549"/>
        <end position="576"/>
    </location>
</feature>
<dbReference type="GO" id="GO:0034727">
    <property type="term" value="P:piecemeal microautophagy of the nucleus"/>
    <property type="evidence" value="ECO:0007669"/>
    <property type="project" value="TreeGrafter"/>
</dbReference>
<evidence type="ECO:0000259" key="3">
    <source>
        <dbReference type="Pfam" id="PF10033"/>
    </source>
</evidence>
<comment type="caution">
    <text evidence="4">The sequence shown here is derived from an EMBL/GenBank/DDBJ whole genome shotgun (WGS) entry which is preliminary data.</text>
</comment>
<dbReference type="PANTHER" id="PTHR13430">
    <property type="match status" value="1"/>
</dbReference>
<dbReference type="InterPro" id="IPR040182">
    <property type="entry name" value="ATG13"/>
</dbReference>
<feature type="compositionally biased region" description="Polar residues" evidence="2">
    <location>
        <begin position="279"/>
        <end position="290"/>
    </location>
</feature>
<dbReference type="PANTHER" id="PTHR13430:SF4">
    <property type="entry name" value="AUTOPHAGY-RELATED PROTEIN 13"/>
    <property type="match status" value="1"/>
</dbReference>
<name>A0A8S1IZU4_9CHLO</name>
<feature type="compositionally biased region" description="Low complexity" evidence="2">
    <location>
        <begin position="683"/>
        <end position="703"/>
    </location>
</feature>